<comment type="caution">
    <text evidence="14">The sequence shown here is derived from an EMBL/GenBank/DDBJ whole genome shotgun (WGS) entry which is preliminary data.</text>
</comment>
<dbReference type="InterPro" id="IPR013762">
    <property type="entry name" value="Integrase-like_cat_sf"/>
</dbReference>
<dbReference type="OrthoDB" id="9801717at2"/>
<dbReference type="Proteomes" id="UP000238220">
    <property type="component" value="Unassembled WGS sequence"/>
</dbReference>
<feature type="active site" evidence="11">
    <location>
        <position position="287"/>
    </location>
</feature>
<dbReference type="GO" id="GO:0005737">
    <property type="term" value="C:cytoplasm"/>
    <property type="evidence" value="ECO:0007669"/>
    <property type="project" value="UniProtKB-SubCell"/>
</dbReference>
<protein>
    <recommendedName>
        <fullName evidence="3 11">Tyrosine recombinase XerD</fullName>
    </recommendedName>
</protein>
<dbReference type="GO" id="GO:0009037">
    <property type="term" value="F:tyrosine-based site-specific recombinase activity"/>
    <property type="evidence" value="ECO:0007669"/>
    <property type="project" value="UniProtKB-UniRule"/>
</dbReference>
<dbReference type="PROSITE" id="PS51898">
    <property type="entry name" value="TYR_RECOMBINASE"/>
    <property type="match status" value="1"/>
</dbReference>
<dbReference type="NCBIfam" id="NF001399">
    <property type="entry name" value="PRK00283.1"/>
    <property type="match status" value="1"/>
</dbReference>
<feature type="domain" description="Core-binding (CB)" evidence="13">
    <location>
        <begin position="23"/>
        <end position="105"/>
    </location>
</feature>
<evidence type="ECO:0000256" key="9">
    <source>
        <dbReference type="ARBA" id="ARBA00023172"/>
    </source>
</evidence>
<dbReference type="GO" id="GO:0051301">
    <property type="term" value="P:cell division"/>
    <property type="evidence" value="ECO:0007669"/>
    <property type="project" value="UniProtKB-KW"/>
</dbReference>
<dbReference type="InterPro" id="IPR050090">
    <property type="entry name" value="Tyrosine_recombinase_XerCD"/>
</dbReference>
<dbReference type="HAMAP" id="MF_01808">
    <property type="entry name" value="Recomb_XerC_XerD"/>
    <property type="match status" value="1"/>
</dbReference>
<dbReference type="GO" id="GO:0003677">
    <property type="term" value="F:DNA binding"/>
    <property type="evidence" value="ECO:0007669"/>
    <property type="project" value="UniProtKB-UniRule"/>
</dbReference>
<evidence type="ECO:0000256" key="10">
    <source>
        <dbReference type="ARBA" id="ARBA00023306"/>
    </source>
</evidence>
<dbReference type="HAMAP" id="MF_01807">
    <property type="entry name" value="Recomb_XerD"/>
    <property type="match status" value="1"/>
</dbReference>
<feature type="active site" evidence="11">
    <location>
        <position position="261"/>
    </location>
</feature>
<evidence type="ECO:0000256" key="5">
    <source>
        <dbReference type="ARBA" id="ARBA00022618"/>
    </source>
</evidence>
<dbReference type="PROSITE" id="PS51900">
    <property type="entry name" value="CB"/>
    <property type="match status" value="1"/>
</dbReference>
<evidence type="ECO:0000256" key="11">
    <source>
        <dbReference type="HAMAP-Rule" id="MF_01807"/>
    </source>
</evidence>
<dbReference type="InterPro" id="IPR011010">
    <property type="entry name" value="DNA_brk_join_enz"/>
</dbReference>
<dbReference type="CDD" id="cd00798">
    <property type="entry name" value="INT_XerDC_C"/>
    <property type="match status" value="1"/>
</dbReference>
<dbReference type="InterPro" id="IPR044068">
    <property type="entry name" value="CB"/>
</dbReference>
<keyword evidence="15" id="KW-1185">Reference proteome</keyword>
<keyword evidence="10 11" id="KW-0131">Cell cycle</keyword>
<evidence type="ECO:0000313" key="14">
    <source>
        <dbReference type="EMBL" id="PPE75739.1"/>
    </source>
</evidence>
<feature type="active site" evidence="11">
    <location>
        <position position="264"/>
    </location>
</feature>
<dbReference type="Pfam" id="PF00589">
    <property type="entry name" value="Phage_integrase"/>
    <property type="match status" value="1"/>
</dbReference>
<keyword evidence="6 11" id="KW-0159">Chromosome partition</keyword>
<evidence type="ECO:0000259" key="13">
    <source>
        <dbReference type="PROSITE" id="PS51900"/>
    </source>
</evidence>
<dbReference type="SUPFAM" id="SSF47823">
    <property type="entry name" value="lambda integrase-like, N-terminal domain"/>
    <property type="match status" value="1"/>
</dbReference>
<dbReference type="NCBIfam" id="TIGR02225">
    <property type="entry name" value="recomb_XerD"/>
    <property type="match status" value="1"/>
</dbReference>
<evidence type="ECO:0000256" key="8">
    <source>
        <dbReference type="ARBA" id="ARBA00023125"/>
    </source>
</evidence>
<dbReference type="InterPro" id="IPR011932">
    <property type="entry name" value="Recomb_XerD"/>
</dbReference>
<dbReference type="InterPro" id="IPR023009">
    <property type="entry name" value="Tyrosine_recombinase_XerC/XerD"/>
</dbReference>
<dbReference type="PANTHER" id="PTHR30349:SF90">
    <property type="entry name" value="TYROSINE RECOMBINASE XERD"/>
    <property type="match status" value="1"/>
</dbReference>
<organism evidence="14 15">
    <name type="scientific">Solimonas fluminis</name>
    <dbReference type="NCBI Taxonomy" id="2086571"/>
    <lineage>
        <taxon>Bacteria</taxon>
        <taxon>Pseudomonadati</taxon>
        <taxon>Pseudomonadota</taxon>
        <taxon>Gammaproteobacteria</taxon>
        <taxon>Nevskiales</taxon>
        <taxon>Nevskiaceae</taxon>
        <taxon>Solimonas</taxon>
    </lineage>
</organism>
<comment type="subunit">
    <text evidence="11">Forms a cyclic heterotetrameric complex composed of two molecules of XerC and two molecules of XerD.</text>
</comment>
<keyword evidence="9 11" id="KW-0233">DNA recombination</keyword>
<feature type="domain" description="Tyr recombinase" evidence="12">
    <location>
        <begin position="126"/>
        <end position="309"/>
    </location>
</feature>
<comment type="similarity">
    <text evidence="2 11">Belongs to the 'phage' integrase family. XerD subfamily.</text>
</comment>
<proteinExistence type="inferred from homology"/>
<dbReference type="GO" id="GO:0006313">
    <property type="term" value="P:DNA transposition"/>
    <property type="evidence" value="ECO:0007669"/>
    <property type="project" value="UniProtKB-UniRule"/>
</dbReference>
<comment type="subcellular location">
    <subcellularLocation>
        <location evidence="1 11">Cytoplasm</location>
    </subcellularLocation>
</comment>
<evidence type="ECO:0000256" key="1">
    <source>
        <dbReference type="ARBA" id="ARBA00004496"/>
    </source>
</evidence>
<evidence type="ECO:0000256" key="6">
    <source>
        <dbReference type="ARBA" id="ARBA00022829"/>
    </source>
</evidence>
<comment type="function">
    <text evidence="11">Site-specific tyrosine recombinase, which acts by catalyzing the cutting and rejoining of the recombining DNA molecules. The XerC-XerD complex is essential to convert dimers of the bacterial chromosome into monomers to permit their segregation at cell division. It also contributes to the segregational stability of plasmids.</text>
</comment>
<name>A0A2S5TL78_9GAMM</name>
<keyword evidence="4 11" id="KW-0963">Cytoplasm</keyword>
<dbReference type="EMBL" id="PSNW01000001">
    <property type="protein sequence ID" value="PPE75739.1"/>
    <property type="molecule type" value="Genomic_DNA"/>
</dbReference>
<feature type="active site" evidence="11">
    <location>
        <position position="166"/>
    </location>
</feature>
<evidence type="ECO:0000259" key="12">
    <source>
        <dbReference type="PROSITE" id="PS51898"/>
    </source>
</evidence>
<keyword evidence="8 11" id="KW-0238">DNA-binding</keyword>
<dbReference type="SUPFAM" id="SSF56349">
    <property type="entry name" value="DNA breaking-rejoining enzymes"/>
    <property type="match status" value="1"/>
</dbReference>
<evidence type="ECO:0000313" key="15">
    <source>
        <dbReference type="Proteomes" id="UP000238220"/>
    </source>
</evidence>
<sequence>MGGYYRWVNDADFERGLAEAPGFEDEAAIARFLDRLWLERGLSQNTQASYRSDLALFARWLQPRGGSLPAAGEADIKQYLAARRLKARSQARLLSALRQFYRHLHADRQRPDDPTARLESPKLGLRLPKTLGEADVEKLLEAPDVETELGLRDRAMLELMYASGLRVSELVQLPLPRLDLRQGVVQVLGKGGKERLVPMGEPAVEWVGRYIDGARKTLQEGQASDWLFITRRGGPMTRQNFWMLIKRYAQQAGIQATLSPHGLRHAFATHLLEHGADLRILQSLLGHADLSTTQIYTHVAKARLRELHRRHHPRG</sequence>
<evidence type="ECO:0000256" key="4">
    <source>
        <dbReference type="ARBA" id="ARBA00022490"/>
    </source>
</evidence>
<evidence type="ECO:0000256" key="2">
    <source>
        <dbReference type="ARBA" id="ARBA00010450"/>
    </source>
</evidence>
<dbReference type="Pfam" id="PF02899">
    <property type="entry name" value="Phage_int_SAM_1"/>
    <property type="match status" value="1"/>
</dbReference>
<gene>
    <name evidence="11 14" type="primary">xerD</name>
    <name evidence="14" type="ORF">C3942_02270</name>
</gene>
<dbReference type="GO" id="GO:0007059">
    <property type="term" value="P:chromosome segregation"/>
    <property type="evidence" value="ECO:0007669"/>
    <property type="project" value="UniProtKB-UniRule"/>
</dbReference>
<dbReference type="Gene3D" id="1.10.443.10">
    <property type="entry name" value="Intergrase catalytic core"/>
    <property type="match status" value="1"/>
</dbReference>
<dbReference type="InterPro" id="IPR002104">
    <property type="entry name" value="Integrase_catalytic"/>
</dbReference>
<reference evidence="14 15" key="1">
    <citation type="submission" date="2018-02" db="EMBL/GenBank/DDBJ databases">
        <title>Genome sequencing of Solimonas sp. HR-BB.</title>
        <authorList>
            <person name="Lee Y."/>
            <person name="Jeon C.O."/>
        </authorList>
    </citation>
    <scope>NUCLEOTIDE SEQUENCE [LARGE SCALE GENOMIC DNA]</scope>
    <source>
        <strain evidence="14 15">HR-BB</strain>
    </source>
</reference>
<dbReference type="InterPro" id="IPR010998">
    <property type="entry name" value="Integrase_recombinase_N"/>
</dbReference>
<feature type="active site" description="O-(3'-phospho-DNA)-tyrosine intermediate" evidence="11">
    <location>
        <position position="296"/>
    </location>
</feature>
<keyword evidence="7 11" id="KW-0229">DNA integration</keyword>
<feature type="active site" evidence="11">
    <location>
        <position position="190"/>
    </location>
</feature>
<keyword evidence="5 11" id="KW-0132">Cell division</keyword>
<dbReference type="InterPro" id="IPR004107">
    <property type="entry name" value="Integrase_SAM-like_N"/>
</dbReference>
<evidence type="ECO:0000256" key="7">
    <source>
        <dbReference type="ARBA" id="ARBA00022908"/>
    </source>
</evidence>
<dbReference type="Gene3D" id="1.10.150.130">
    <property type="match status" value="1"/>
</dbReference>
<evidence type="ECO:0000256" key="3">
    <source>
        <dbReference type="ARBA" id="ARBA00015810"/>
    </source>
</evidence>
<accession>A0A2S5TL78</accession>
<dbReference type="PANTHER" id="PTHR30349">
    <property type="entry name" value="PHAGE INTEGRASE-RELATED"/>
    <property type="match status" value="1"/>
</dbReference>
<dbReference type="AlphaFoldDB" id="A0A2S5TL78"/>